<keyword evidence="2" id="KW-0464">Manganese</keyword>
<protein>
    <submittedName>
        <fullName evidence="4">Amidohydrolase</fullName>
    </submittedName>
</protein>
<dbReference type="PIRSF" id="PIRSF005962">
    <property type="entry name" value="Pept_M20D_amidohydro"/>
    <property type="match status" value="1"/>
</dbReference>
<dbReference type="STRING" id="1121316.SAMN02745207_00523"/>
<dbReference type="GO" id="GO:0046872">
    <property type="term" value="F:metal ion binding"/>
    <property type="evidence" value="ECO:0007669"/>
    <property type="project" value="UniProtKB-KW"/>
</dbReference>
<dbReference type="InterPro" id="IPR017439">
    <property type="entry name" value="Amidohydrolase"/>
</dbReference>
<dbReference type="SUPFAM" id="SSF53187">
    <property type="entry name" value="Zn-dependent exopeptidases"/>
    <property type="match status" value="1"/>
</dbReference>
<evidence type="ECO:0000256" key="1">
    <source>
        <dbReference type="ARBA" id="ARBA00022801"/>
    </source>
</evidence>
<dbReference type="InterPro" id="IPR002933">
    <property type="entry name" value="Peptidase_M20"/>
</dbReference>
<accession>A0A1M5RGY2</accession>
<comment type="cofactor">
    <cofactor evidence="2">
        <name>Mn(2+)</name>
        <dbReference type="ChEBI" id="CHEBI:29035"/>
    </cofactor>
    <text evidence="2">The Mn(2+) ion enhances activity.</text>
</comment>
<dbReference type="SUPFAM" id="SSF55031">
    <property type="entry name" value="Bacterial exopeptidase dimerisation domain"/>
    <property type="match status" value="1"/>
</dbReference>
<dbReference type="OrthoDB" id="9776731at2"/>
<feature type="binding site" evidence="2">
    <location>
        <position position="161"/>
    </location>
    <ligand>
        <name>Mn(2+)</name>
        <dbReference type="ChEBI" id="CHEBI:29035"/>
        <label>2</label>
    </ligand>
</feature>
<dbReference type="RefSeq" id="WP_073336708.1">
    <property type="nucleotide sequence ID" value="NZ_FQXM01000003.1"/>
</dbReference>
<reference evidence="4 5" key="1">
    <citation type="submission" date="2016-11" db="EMBL/GenBank/DDBJ databases">
        <authorList>
            <person name="Jaros S."/>
            <person name="Januszkiewicz K."/>
            <person name="Wedrychowicz H."/>
        </authorList>
    </citation>
    <scope>NUCLEOTIDE SEQUENCE [LARGE SCALE GENOMIC DNA]</scope>
    <source>
        <strain evidence="4 5">DSM 8605</strain>
    </source>
</reference>
<dbReference type="EMBL" id="FQXM01000003">
    <property type="protein sequence ID" value="SHH25458.1"/>
    <property type="molecule type" value="Genomic_DNA"/>
</dbReference>
<dbReference type="Gene3D" id="3.40.630.10">
    <property type="entry name" value="Zn peptidases"/>
    <property type="match status" value="1"/>
</dbReference>
<keyword evidence="2" id="KW-0479">Metal-binding</keyword>
<feature type="binding site" evidence="2">
    <location>
        <position position="361"/>
    </location>
    <ligand>
        <name>Mn(2+)</name>
        <dbReference type="ChEBI" id="CHEBI:29035"/>
        <label>2</label>
    </ligand>
</feature>
<dbReference type="GO" id="GO:0050118">
    <property type="term" value="F:N-acetyldiaminopimelate deacetylase activity"/>
    <property type="evidence" value="ECO:0007669"/>
    <property type="project" value="UniProtKB-ARBA"/>
</dbReference>
<feature type="domain" description="Peptidase M20 dimerisation" evidence="3">
    <location>
        <begin position="186"/>
        <end position="276"/>
    </location>
</feature>
<dbReference type="PANTHER" id="PTHR11014:SF63">
    <property type="entry name" value="METALLOPEPTIDASE, PUTATIVE (AFU_ORTHOLOGUE AFUA_6G09600)-RELATED"/>
    <property type="match status" value="1"/>
</dbReference>
<feature type="binding site" evidence="2">
    <location>
        <position position="101"/>
    </location>
    <ligand>
        <name>Mn(2+)</name>
        <dbReference type="ChEBI" id="CHEBI:29035"/>
        <label>2</label>
    </ligand>
</feature>
<dbReference type="PANTHER" id="PTHR11014">
    <property type="entry name" value="PEPTIDASE M20 FAMILY MEMBER"/>
    <property type="match status" value="1"/>
</dbReference>
<evidence type="ECO:0000313" key="4">
    <source>
        <dbReference type="EMBL" id="SHH25458.1"/>
    </source>
</evidence>
<sequence>MNFLEKANNIKDELIDIRRDLHMYPELDFQLYRTRDKIKEFLEKEGIEYYETATTGICGIIRGNGDKTVALRGDMDALPIKETRKTSYTSTTGNTMHACGHDVHTTILMGAAKILNEMKDQLKGNVKLLFEPAEETTGGAQKMIEDGVLKNPEVHGIFGLHVEPEIEVGKIGIKRDVVNAASNPFYIKIIGKGGHGAYPHRSIDPIVIASNVVSSLQNIVSREISAVYPAVISIGKINGGTAQNIIPEFVEIEGMMRTMTLEHRQYVKERLVEITEGICRAMRATCEIHIDESYPCLYNDDKVVDILQKSSENVIGKDNIIELRHPAMGVESFAYFSLEKPAAFYFLGTRNEEKDIVYPLHNSNFDVDEKCISVGVAIQCKSAVDFLNDYSI</sequence>
<dbReference type="CDD" id="cd03886">
    <property type="entry name" value="M20_Acy1"/>
    <property type="match status" value="1"/>
</dbReference>
<dbReference type="AlphaFoldDB" id="A0A1M5RGY2"/>
<dbReference type="GO" id="GO:0019877">
    <property type="term" value="P:diaminopimelate biosynthetic process"/>
    <property type="evidence" value="ECO:0007669"/>
    <property type="project" value="UniProtKB-ARBA"/>
</dbReference>
<organism evidence="4 5">
    <name type="scientific">Clostridium grantii DSM 8605</name>
    <dbReference type="NCBI Taxonomy" id="1121316"/>
    <lineage>
        <taxon>Bacteria</taxon>
        <taxon>Bacillati</taxon>
        <taxon>Bacillota</taxon>
        <taxon>Clostridia</taxon>
        <taxon>Eubacteriales</taxon>
        <taxon>Clostridiaceae</taxon>
        <taxon>Clostridium</taxon>
    </lineage>
</organism>
<keyword evidence="5" id="KW-1185">Reference proteome</keyword>
<feature type="binding site" evidence="2">
    <location>
        <position position="135"/>
    </location>
    <ligand>
        <name>Mn(2+)</name>
        <dbReference type="ChEBI" id="CHEBI:29035"/>
        <label>2</label>
    </ligand>
</feature>
<dbReference type="Proteomes" id="UP000184447">
    <property type="component" value="Unassembled WGS sequence"/>
</dbReference>
<dbReference type="Pfam" id="PF07687">
    <property type="entry name" value="M20_dimer"/>
    <property type="match status" value="1"/>
</dbReference>
<evidence type="ECO:0000259" key="3">
    <source>
        <dbReference type="Pfam" id="PF07687"/>
    </source>
</evidence>
<evidence type="ECO:0000313" key="5">
    <source>
        <dbReference type="Proteomes" id="UP000184447"/>
    </source>
</evidence>
<dbReference type="FunFam" id="3.30.70.360:FF:000001">
    <property type="entry name" value="N-acetyldiaminopimelate deacetylase"/>
    <property type="match status" value="1"/>
</dbReference>
<keyword evidence="1 4" id="KW-0378">Hydrolase</keyword>
<evidence type="ECO:0000256" key="2">
    <source>
        <dbReference type="PIRSR" id="PIRSR005962-1"/>
    </source>
</evidence>
<dbReference type="InterPro" id="IPR036264">
    <property type="entry name" value="Bact_exopeptidase_dim_dom"/>
</dbReference>
<dbReference type="Gene3D" id="3.30.70.360">
    <property type="match status" value="1"/>
</dbReference>
<dbReference type="NCBIfam" id="TIGR01891">
    <property type="entry name" value="amidohydrolases"/>
    <property type="match status" value="1"/>
</dbReference>
<gene>
    <name evidence="4" type="ORF">SAMN02745207_00523</name>
</gene>
<dbReference type="Pfam" id="PF01546">
    <property type="entry name" value="Peptidase_M20"/>
    <property type="match status" value="1"/>
</dbReference>
<dbReference type="InterPro" id="IPR011650">
    <property type="entry name" value="Peptidase_M20_dimer"/>
</dbReference>
<name>A0A1M5RGY2_9CLOT</name>
<feature type="binding site" evidence="2">
    <location>
        <position position="99"/>
    </location>
    <ligand>
        <name>Mn(2+)</name>
        <dbReference type="ChEBI" id="CHEBI:29035"/>
        <label>2</label>
    </ligand>
</feature>
<proteinExistence type="predicted"/>